<proteinExistence type="predicted"/>
<name>A0A1S3C6G9_CUCME</name>
<dbReference type="EnsemblPlants" id="MELO3C034596.2.1">
    <property type="protein sequence ID" value="MELO3C034596.2.1"/>
    <property type="gene ID" value="MELO3C034596.2"/>
</dbReference>
<dbReference type="AlphaFoldDB" id="A0A1S3C6G9"/>
<protein>
    <recommendedName>
        <fullName evidence="2">F-box protein</fullName>
    </recommendedName>
</protein>
<evidence type="ECO:0000313" key="1">
    <source>
        <dbReference type="EnsemblPlants" id="MELO3C034596.2.1"/>
    </source>
</evidence>
<dbReference type="Gramene" id="MELO3C034596.2.1">
    <property type="protein sequence ID" value="MELO3C034596.2.1"/>
    <property type="gene ID" value="MELO3C034596.2"/>
</dbReference>
<organism evidence="1">
    <name type="scientific">Cucumis melo</name>
    <name type="common">Muskmelon</name>
    <dbReference type="NCBI Taxonomy" id="3656"/>
    <lineage>
        <taxon>Eukaryota</taxon>
        <taxon>Viridiplantae</taxon>
        <taxon>Streptophyta</taxon>
        <taxon>Embryophyta</taxon>
        <taxon>Tracheophyta</taxon>
        <taxon>Spermatophyta</taxon>
        <taxon>Magnoliopsida</taxon>
        <taxon>eudicotyledons</taxon>
        <taxon>Gunneridae</taxon>
        <taxon>Pentapetalae</taxon>
        <taxon>rosids</taxon>
        <taxon>fabids</taxon>
        <taxon>Cucurbitales</taxon>
        <taxon>Cucurbitaceae</taxon>
        <taxon>Benincaseae</taxon>
        <taxon>Cucumis</taxon>
    </lineage>
</organism>
<gene>
    <name evidence="1" type="primary">103497397</name>
</gene>
<evidence type="ECO:0008006" key="2">
    <source>
        <dbReference type="Google" id="ProtNLM"/>
    </source>
</evidence>
<dbReference type="Gene3D" id="3.70.10.10">
    <property type="match status" value="1"/>
</dbReference>
<reference evidence="1" key="1">
    <citation type="submission" date="2023-03" db="UniProtKB">
        <authorList>
            <consortium name="EnsemblPlants"/>
        </authorList>
    </citation>
    <scope>IDENTIFICATION</scope>
</reference>
<accession>A0A1S3C6G9</accession>
<sequence>MITLTMLPESFTRYSCDRNIYVQFSIGEFYSKFMLHKRRGYDSLTLICLAEFRFHMALEFHSSSIQQSPSPQLLHTWQQRCSFQLMGKINYKSFVSFKLYDFRRLVVIFNDTRTYIPFRVSKSEFKFFIDDRQFVFSTERNECIIGGIRKGKEMKGAMTLSPKEAYFNCTSKRLWLFESNDPSGQEDPFNKKELPMSIVAEPVDVGDVDYGSFFVSMALEEFRCVVNDMENAAYVPVTITSSRIKFVALIDHWETSFTTKEGECIIGGIEEGQEIKCGISLYPMKFYKAFTSKRVWFFSSCDTNGLLLIAPMGVYTHISSFFPQEIISYVRNTFT</sequence>